<sequence length="556" mass="60695">MRSLCYSVATALAFAIASTNAQTYVTPPPRRSPSCALLSGKIYCYGGYTGPNSAVKRDTSLYVLDISNVTDNFATKWQEITDAVNANLASTEARGRAQVAVPSDGKNLLISGGFPYTNHSTTPQHLVYNTESNTWRSLAEFDDGPNGKYRQIYLATATYVPEKSKYYFYGGVENYPVNTWYLDTLTNANITNPIFTSDATRSKIGYYRMTTLDISSGAITPWQIIPQQNLPSKDYYMQSSIYHANSKKIYYFGGYYNDMSAVGTANASFSEALVFDITTSAWSTQVFTGGVIPTVRRYHTMTLLPSGQDALLYGGTTNDANPSRDFCFVANFETFTWSSCNTIGLPDNGITYRAEHSAVLDESKKIVYILFGYANDKSVVDNYATVLALNVTDPKAVAFVDSTQTAQPVETAVSAPSNDKGSGGTIGGAVGGAVGGILVIGLIAFFVMKKKKKIEEKTVEENNEEQLSVDWDAIEGGYTEAYPVSAINTKDIYATTNKPYEPSVHEREAMMQFSPAMTNTNTETTAVASVNVPDVALDHQHDAHRGNYITKPDVAL</sequence>
<dbReference type="Proteomes" id="UP000077051">
    <property type="component" value="Unassembled WGS sequence"/>
</dbReference>
<keyword evidence="1" id="KW-0880">Kelch repeat</keyword>
<evidence type="ECO:0000256" key="4">
    <source>
        <dbReference type="SAM" id="SignalP"/>
    </source>
</evidence>
<dbReference type="PANTHER" id="PTHR46228:SF2">
    <property type="entry name" value="KELCH REPEAT PROTEIN (AFU_ORTHOLOGUE AFUA_4G14350)"/>
    <property type="match status" value="1"/>
</dbReference>
<reference evidence="5 6" key="1">
    <citation type="submission" date="2015-06" db="EMBL/GenBank/DDBJ databases">
        <title>Expansion of signal transduction pathways in fungi by whole-genome duplication.</title>
        <authorList>
            <consortium name="DOE Joint Genome Institute"/>
            <person name="Corrochano L.M."/>
            <person name="Kuo A."/>
            <person name="Marcet-Houben M."/>
            <person name="Polaino S."/>
            <person name="Salamov A."/>
            <person name="Villalobos J.M."/>
            <person name="Alvarez M.I."/>
            <person name="Avalos J."/>
            <person name="Benito E.P."/>
            <person name="Benoit I."/>
            <person name="Burger G."/>
            <person name="Camino L.P."/>
            <person name="Canovas D."/>
            <person name="Cerda-Olmedo E."/>
            <person name="Cheng J.-F."/>
            <person name="Dominguez A."/>
            <person name="Elias M."/>
            <person name="Eslava A.P."/>
            <person name="Glaser F."/>
            <person name="Grimwood J."/>
            <person name="Gutierrez G."/>
            <person name="Heitman J."/>
            <person name="Henrissat B."/>
            <person name="Iturriaga E.A."/>
            <person name="Lang B.F."/>
            <person name="Lavin J.L."/>
            <person name="Lee S."/>
            <person name="Li W."/>
            <person name="Lindquist E."/>
            <person name="Lopez-Garcia S."/>
            <person name="Luque E.M."/>
            <person name="Marcos A.T."/>
            <person name="Martin J."/>
            <person name="Mccluskey K."/>
            <person name="Medina H.R."/>
            <person name="Miralles-Duran A."/>
            <person name="Miyazaki A."/>
            <person name="Munoz-Torres E."/>
            <person name="Oguiza J.A."/>
            <person name="Ohm R."/>
            <person name="Olmedo M."/>
            <person name="Orejas M."/>
            <person name="Ortiz-Castellanos L."/>
            <person name="Pisabarro A.G."/>
            <person name="Rodriguez-Romero J."/>
            <person name="Ruiz-Herrera J."/>
            <person name="Ruiz-Vazquez R."/>
            <person name="Sanz C."/>
            <person name="Schackwitz W."/>
            <person name="Schmutz J."/>
            <person name="Shahriari M."/>
            <person name="Shelest E."/>
            <person name="Silva-Franco F."/>
            <person name="Soanes D."/>
            <person name="Syed K."/>
            <person name="Tagua V.G."/>
            <person name="Talbot N.J."/>
            <person name="Thon M."/>
            <person name="De Vries R.P."/>
            <person name="Wiebenga A."/>
            <person name="Yadav J.S."/>
            <person name="Braun E.L."/>
            <person name="Baker S."/>
            <person name="Garre V."/>
            <person name="Horwitz B."/>
            <person name="Torres-Martinez S."/>
            <person name="Idnurm A."/>
            <person name="Herrera-Estrella A."/>
            <person name="Gabaldon T."/>
            <person name="Grigoriev I.V."/>
        </authorList>
    </citation>
    <scope>NUCLEOTIDE SEQUENCE [LARGE SCALE GENOMIC DNA]</scope>
    <source>
        <strain evidence="5 6">CBS 277.49</strain>
    </source>
</reference>
<dbReference type="EMBL" id="AMYB01000008">
    <property type="protein sequence ID" value="OAC99525.1"/>
    <property type="molecule type" value="Genomic_DNA"/>
</dbReference>
<proteinExistence type="predicted"/>
<keyword evidence="3" id="KW-1133">Transmembrane helix</keyword>
<evidence type="ECO:0000256" key="1">
    <source>
        <dbReference type="ARBA" id="ARBA00022441"/>
    </source>
</evidence>
<keyword evidence="3" id="KW-0472">Membrane</keyword>
<dbReference type="Gene3D" id="2.120.10.80">
    <property type="entry name" value="Kelch-type beta propeller"/>
    <property type="match status" value="2"/>
</dbReference>
<name>A0A168I455_MUCCL</name>
<evidence type="ECO:0000256" key="2">
    <source>
        <dbReference type="ARBA" id="ARBA00022737"/>
    </source>
</evidence>
<evidence type="ECO:0000313" key="6">
    <source>
        <dbReference type="Proteomes" id="UP000077051"/>
    </source>
</evidence>
<accession>A0A168I455</accession>
<gene>
    <name evidence="5" type="ORF">MUCCIDRAFT_114717</name>
</gene>
<organism evidence="5 6">
    <name type="scientific">Mucor lusitanicus CBS 277.49</name>
    <dbReference type="NCBI Taxonomy" id="747725"/>
    <lineage>
        <taxon>Eukaryota</taxon>
        <taxon>Fungi</taxon>
        <taxon>Fungi incertae sedis</taxon>
        <taxon>Mucoromycota</taxon>
        <taxon>Mucoromycotina</taxon>
        <taxon>Mucoromycetes</taxon>
        <taxon>Mucorales</taxon>
        <taxon>Mucorineae</taxon>
        <taxon>Mucoraceae</taxon>
        <taxon>Mucor</taxon>
    </lineage>
</organism>
<dbReference type="PANTHER" id="PTHR46228">
    <property type="entry name" value="KELCH DOMAIN-CONTAINING PROTEIN"/>
    <property type="match status" value="1"/>
</dbReference>
<keyword evidence="6" id="KW-1185">Reference proteome</keyword>
<evidence type="ECO:0008006" key="7">
    <source>
        <dbReference type="Google" id="ProtNLM"/>
    </source>
</evidence>
<comment type="caution">
    <text evidence="5">The sequence shown here is derived from an EMBL/GenBank/DDBJ whole genome shotgun (WGS) entry which is preliminary data.</text>
</comment>
<keyword evidence="4" id="KW-0732">Signal</keyword>
<dbReference type="VEuPathDB" id="FungiDB:MUCCIDRAFT_114717"/>
<dbReference type="InterPro" id="IPR011043">
    <property type="entry name" value="Gal_Oxase/kelch_b-propeller"/>
</dbReference>
<dbReference type="InterPro" id="IPR015915">
    <property type="entry name" value="Kelch-typ_b-propeller"/>
</dbReference>
<dbReference type="OrthoDB" id="2256001at2759"/>
<keyword evidence="3" id="KW-0812">Transmembrane</keyword>
<dbReference type="STRING" id="747725.A0A168I455"/>
<evidence type="ECO:0000313" key="5">
    <source>
        <dbReference type="EMBL" id="OAC99525.1"/>
    </source>
</evidence>
<dbReference type="Pfam" id="PF24681">
    <property type="entry name" value="Kelch_KLHDC2_KLHL20_DRC7"/>
    <property type="match status" value="1"/>
</dbReference>
<evidence type="ECO:0000256" key="3">
    <source>
        <dbReference type="SAM" id="Phobius"/>
    </source>
</evidence>
<dbReference type="AlphaFoldDB" id="A0A168I455"/>
<feature type="signal peptide" evidence="4">
    <location>
        <begin position="1"/>
        <end position="21"/>
    </location>
</feature>
<keyword evidence="2" id="KW-0677">Repeat</keyword>
<feature type="transmembrane region" description="Helical" evidence="3">
    <location>
        <begin position="426"/>
        <end position="447"/>
    </location>
</feature>
<protein>
    <recommendedName>
        <fullName evidence="7">Galactose oxidase</fullName>
    </recommendedName>
</protein>
<dbReference type="SUPFAM" id="SSF50965">
    <property type="entry name" value="Galactose oxidase, central domain"/>
    <property type="match status" value="2"/>
</dbReference>
<feature type="chain" id="PRO_5007897721" description="Galactose oxidase" evidence="4">
    <location>
        <begin position="22"/>
        <end position="556"/>
    </location>
</feature>